<accession>A0A833WE83</accession>
<organism evidence="1 2">
    <name type="scientific">Phytophthora infestans</name>
    <name type="common">Potato late blight agent</name>
    <name type="synonym">Botrytis infestans</name>
    <dbReference type="NCBI Taxonomy" id="4787"/>
    <lineage>
        <taxon>Eukaryota</taxon>
        <taxon>Sar</taxon>
        <taxon>Stramenopiles</taxon>
        <taxon>Oomycota</taxon>
        <taxon>Peronosporomycetes</taxon>
        <taxon>Peronosporales</taxon>
        <taxon>Peronosporaceae</taxon>
        <taxon>Phytophthora</taxon>
    </lineage>
</organism>
<evidence type="ECO:0000313" key="2">
    <source>
        <dbReference type="Proteomes" id="UP000602510"/>
    </source>
</evidence>
<keyword evidence="2" id="KW-1185">Reference proteome</keyword>
<evidence type="ECO:0000313" key="1">
    <source>
        <dbReference type="EMBL" id="KAF4030500.1"/>
    </source>
</evidence>
<name>A0A833WE83_PHYIN</name>
<dbReference type="AlphaFoldDB" id="A0A833WE83"/>
<proteinExistence type="predicted"/>
<dbReference type="Proteomes" id="UP000602510">
    <property type="component" value="Unassembled WGS sequence"/>
</dbReference>
<sequence length="447" mass="48373">MDTTETKPGEARPKRRTTVFVRIGHDGDQTVRIVDVLSVSGVPVTKVLSVHAVAKLALNAALPYLSAMDTTETKPGEVRPKRSTTVFVRNGHDGDQTVRSLDVPNTVGVRRARDQGASNACSGEARPKRCTTVFVRNGHDGDQTVRIVDVPNTVGVRRARDQGASNACSGEVRPKRRTTVFVRNGHDGDQAVRIVEALNTVRVRRTRDQGAFSACSGLVRPIRCTTVFVRNGHDGDQTVRIVDAPNTVGVRRTRDQGAFNACSGEARPKRRTTVFVRIGHDGDQTVRIVDVLSVSGVPVTKVLSVHAVAKLALNAALPYLSAMDTTRTKPGEVRPKRRTTVFDRNGHDGDQTVRSVDVPNTVGVRRTRDQGASNACSGEARPKRRTTVFVRIGHDGDQTVRIVDVLSVSGVPVTKVLSVHAVAKLALNAALPYLSAMDTTETKPYEV</sequence>
<protein>
    <submittedName>
        <fullName evidence="1">Uncharacterized protein</fullName>
    </submittedName>
</protein>
<gene>
    <name evidence="1" type="ORF">GN244_ATG17711</name>
</gene>
<reference evidence="1" key="1">
    <citation type="submission" date="2020-04" db="EMBL/GenBank/DDBJ databases">
        <title>Hybrid Assembly of Korean Phytophthora infestans isolates.</title>
        <authorList>
            <person name="Prokchorchik M."/>
            <person name="Lee Y."/>
            <person name="Seo J."/>
            <person name="Cho J.-H."/>
            <person name="Park Y.-E."/>
            <person name="Jang D.-C."/>
            <person name="Im J.-S."/>
            <person name="Choi J.-G."/>
            <person name="Park H.-J."/>
            <person name="Lee G.-B."/>
            <person name="Lee Y.-G."/>
            <person name="Hong S.-Y."/>
            <person name="Cho K."/>
            <person name="Sohn K.H."/>
        </authorList>
    </citation>
    <scope>NUCLEOTIDE SEQUENCE</scope>
    <source>
        <strain evidence="1">KR_1_A1</strain>
    </source>
</reference>
<comment type="caution">
    <text evidence="1">The sequence shown here is derived from an EMBL/GenBank/DDBJ whole genome shotgun (WGS) entry which is preliminary data.</text>
</comment>
<dbReference type="EMBL" id="WSZM01000673">
    <property type="protein sequence ID" value="KAF4030500.1"/>
    <property type="molecule type" value="Genomic_DNA"/>
</dbReference>